<protein>
    <recommendedName>
        <fullName evidence="7">Nucleoside phosphorylase domain-containing protein</fullName>
    </recommendedName>
</protein>
<dbReference type="AlphaFoldDB" id="A0AAE0X288"/>
<dbReference type="InterPro" id="IPR036770">
    <property type="entry name" value="Ankyrin_rpt-contain_sf"/>
</dbReference>
<dbReference type="EMBL" id="JAULSO010000004">
    <property type="protein sequence ID" value="KAK3683449.1"/>
    <property type="molecule type" value="Genomic_DNA"/>
</dbReference>
<dbReference type="InterPro" id="IPR000845">
    <property type="entry name" value="Nucleoside_phosphorylase_d"/>
</dbReference>
<dbReference type="Pfam" id="PF12796">
    <property type="entry name" value="Ank_2"/>
    <property type="match status" value="1"/>
</dbReference>
<proteinExistence type="predicted"/>
<organism evidence="5 6">
    <name type="scientific">Podospora appendiculata</name>
    <dbReference type="NCBI Taxonomy" id="314037"/>
    <lineage>
        <taxon>Eukaryota</taxon>
        <taxon>Fungi</taxon>
        <taxon>Dikarya</taxon>
        <taxon>Ascomycota</taxon>
        <taxon>Pezizomycotina</taxon>
        <taxon>Sordariomycetes</taxon>
        <taxon>Sordariomycetidae</taxon>
        <taxon>Sordariales</taxon>
        <taxon>Podosporaceae</taxon>
        <taxon>Podospora</taxon>
    </lineage>
</organism>
<dbReference type="Pfam" id="PF24883">
    <property type="entry name" value="NPHP3_N"/>
    <property type="match status" value="1"/>
</dbReference>
<evidence type="ECO:0008006" key="7">
    <source>
        <dbReference type="Google" id="ProtNLM"/>
    </source>
</evidence>
<dbReference type="InterPro" id="IPR027417">
    <property type="entry name" value="P-loop_NTPase"/>
</dbReference>
<accession>A0AAE0X288</accession>
<dbReference type="Proteomes" id="UP001270362">
    <property type="component" value="Unassembled WGS sequence"/>
</dbReference>
<keyword evidence="6" id="KW-1185">Reference proteome</keyword>
<comment type="caution">
    <text evidence="5">The sequence shown here is derived from an EMBL/GenBank/DDBJ whole genome shotgun (WGS) entry which is preliminary data.</text>
</comment>
<reference evidence="5" key="1">
    <citation type="journal article" date="2023" name="Mol. Phylogenet. Evol.">
        <title>Genome-scale phylogeny and comparative genomics of the fungal order Sordariales.</title>
        <authorList>
            <person name="Hensen N."/>
            <person name="Bonometti L."/>
            <person name="Westerberg I."/>
            <person name="Brannstrom I.O."/>
            <person name="Guillou S."/>
            <person name="Cros-Aarteil S."/>
            <person name="Calhoun S."/>
            <person name="Haridas S."/>
            <person name="Kuo A."/>
            <person name="Mondo S."/>
            <person name="Pangilinan J."/>
            <person name="Riley R."/>
            <person name="LaButti K."/>
            <person name="Andreopoulos B."/>
            <person name="Lipzen A."/>
            <person name="Chen C."/>
            <person name="Yan M."/>
            <person name="Daum C."/>
            <person name="Ng V."/>
            <person name="Clum A."/>
            <person name="Steindorff A."/>
            <person name="Ohm R.A."/>
            <person name="Martin F."/>
            <person name="Silar P."/>
            <person name="Natvig D.O."/>
            <person name="Lalanne C."/>
            <person name="Gautier V."/>
            <person name="Ament-Velasquez S.L."/>
            <person name="Kruys A."/>
            <person name="Hutchinson M.I."/>
            <person name="Powell A.J."/>
            <person name="Barry K."/>
            <person name="Miller A.N."/>
            <person name="Grigoriev I.V."/>
            <person name="Debuchy R."/>
            <person name="Gladieux P."/>
            <person name="Hiltunen Thoren M."/>
            <person name="Johannesson H."/>
        </authorList>
    </citation>
    <scope>NUCLEOTIDE SEQUENCE</scope>
    <source>
        <strain evidence="5">CBS 314.62</strain>
    </source>
</reference>
<dbReference type="SUPFAM" id="SSF48403">
    <property type="entry name" value="Ankyrin repeat"/>
    <property type="match status" value="1"/>
</dbReference>
<keyword evidence="1" id="KW-0677">Repeat</keyword>
<feature type="domain" description="Nephrocystin 3-like N-terminal" evidence="4">
    <location>
        <begin position="288"/>
        <end position="383"/>
    </location>
</feature>
<dbReference type="InterPro" id="IPR056884">
    <property type="entry name" value="NPHP3-like_N"/>
</dbReference>
<evidence type="ECO:0000256" key="2">
    <source>
        <dbReference type="PROSITE-ProRule" id="PRU00023"/>
    </source>
</evidence>
<evidence type="ECO:0000313" key="5">
    <source>
        <dbReference type="EMBL" id="KAK3683449.1"/>
    </source>
</evidence>
<dbReference type="SUPFAM" id="SSF52540">
    <property type="entry name" value="P-loop containing nucleoside triphosphate hydrolases"/>
    <property type="match status" value="1"/>
</dbReference>
<gene>
    <name evidence="5" type="ORF">B0T22DRAFT_519409</name>
</gene>
<feature type="domain" description="Nucleoside phosphorylase" evidence="3">
    <location>
        <begin position="19"/>
        <end position="218"/>
    </location>
</feature>
<feature type="repeat" description="ANK" evidence="2">
    <location>
        <begin position="742"/>
        <end position="764"/>
    </location>
</feature>
<dbReference type="Gene3D" id="1.25.40.20">
    <property type="entry name" value="Ankyrin repeat-containing domain"/>
    <property type="match status" value="1"/>
</dbReference>
<dbReference type="Pfam" id="PF01048">
    <property type="entry name" value="PNP_UDP_1"/>
    <property type="match status" value="1"/>
</dbReference>
<reference evidence="5" key="2">
    <citation type="submission" date="2023-06" db="EMBL/GenBank/DDBJ databases">
        <authorList>
            <consortium name="Lawrence Berkeley National Laboratory"/>
            <person name="Haridas S."/>
            <person name="Hensen N."/>
            <person name="Bonometti L."/>
            <person name="Westerberg I."/>
            <person name="Brannstrom I.O."/>
            <person name="Guillou S."/>
            <person name="Cros-Aarteil S."/>
            <person name="Calhoun S."/>
            <person name="Kuo A."/>
            <person name="Mondo S."/>
            <person name="Pangilinan J."/>
            <person name="Riley R."/>
            <person name="Labutti K."/>
            <person name="Andreopoulos B."/>
            <person name="Lipzen A."/>
            <person name="Chen C."/>
            <person name="Yanf M."/>
            <person name="Daum C."/>
            <person name="Ng V."/>
            <person name="Clum A."/>
            <person name="Steindorff A."/>
            <person name="Ohm R."/>
            <person name="Martin F."/>
            <person name="Silar P."/>
            <person name="Natvig D."/>
            <person name="Lalanne C."/>
            <person name="Gautier V."/>
            <person name="Ament-Velasquez S.L."/>
            <person name="Kruys A."/>
            <person name="Hutchinson M.I."/>
            <person name="Powell A.J."/>
            <person name="Barry K."/>
            <person name="Miller A.N."/>
            <person name="Grigoriev I.V."/>
            <person name="Debuchy R."/>
            <person name="Gladieux P."/>
            <person name="Thoren M.H."/>
            <person name="Johannesson H."/>
        </authorList>
    </citation>
    <scope>NUCLEOTIDE SEQUENCE</scope>
    <source>
        <strain evidence="5">CBS 314.62</strain>
    </source>
</reference>
<sequence>MAAAQAMLDEVHNSLPKEQADSNTYTLGSIEGHNIVIAGLPTDGYGTNNAATVAGHMCRSFPNLRFLLLVGIGGGVPGKVDIRLGDVAVGTKIVQYDLGKTVAGGHFQSTGASYRPHPKLLTALNSSCQECDSSKLVTNRPVREDTTSSRIHYGVMASGNQVIKHSKTRDKWAQELGNICFEMEAAGLMGSFGPCLPIRGTCDYSDSHKSKEWQKHAAAVAAAYTTELLSVIPPESQIIQETGTTALISSTDSARKKLEEHRRNMMSLLRFDQIDARYYSIGAAHVTTCDWLLHHSSYIDWLDPAQFSQICGFLWISGKPGAGKSTLMKLIYECTAQDENEGDTAIISCFFNARGFDLEKSTVGMYRSLLYQLLEEFPGLQGVLDGQQLHRGRLGQRQLICFIDALDECDEDEVRDMVDAFEEIGEHAAKTRINIRTCFSSRHYPHISIRYVKQLILKNQDGHQQDIAKYVRSKFKAGEGEAFKEASDEIILKAAGVFLWVVLVVSILNKEFDRGRIFAVQKRLREIPAGLKALFREILRRDGENMDDLLLCIQWILFAKRPLKCKEFYFAVTSGLDPNLETFQAEWHPKDVPESVMSRFVNSSSKGLAELTNLKDHNRRTVQFIHESVRDFLLIEQGLWELWPHLERDFRSSSHDRIKRCCETSNIFILTRFPFLEYATQYIFHPHRRSGPRAIMKHLNLIAKGSTAQRPLVTAAAQGNVGLVSLLLRSGKVDPNLTDRWSGLTPLPLAVENRHVDFVKLLLETSKVHVDSRTDPEVEDDYGESPLAYALRKKNEDLVKLLEMYRVKHGSRYN</sequence>
<dbReference type="Gene3D" id="3.40.50.1580">
    <property type="entry name" value="Nucleoside phosphorylase domain"/>
    <property type="match status" value="1"/>
</dbReference>
<dbReference type="PANTHER" id="PTHR46082">
    <property type="entry name" value="ATP/GTP-BINDING PROTEIN-RELATED"/>
    <property type="match status" value="1"/>
</dbReference>
<keyword evidence="2" id="KW-0040">ANK repeat</keyword>
<dbReference type="InterPro" id="IPR002110">
    <property type="entry name" value="Ankyrin_rpt"/>
</dbReference>
<dbReference type="PROSITE" id="PS50297">
    <property type="entry name" value="ANK_REP_REGION"/>
    <property type="match status" value="1"/>
</dbReference>
<dbReference type="GO" id="GO:0009116">
    <property type="term" value="P:nucleoside metabolic process"/>
    <property type="evidence" value="ECO:0007669"/>
    <property type="project" value="InterPro"/>
</dbReference>
<dbReference type="PROSITE" id="PS50088">
    <property type="entry name" value="ANK_REPEAT"/>
    <property type="match status" value="1"/>
</dbReference>
<evidence type="ECO:0000259" key="4">
    <source>
        <dbReference type="Pfam" id="PF24883"/>
    </source>
</evidence>
<dbReference type="GO" id="GO:0003824">
    <property type="term" value="F:catalytic activity"/>
    <property type="evidence" value="ECO:0007669"/>
    <property type="project" value="InterPro"/>
</dbReference>
<dbReference type="SUPFAM" id="SSF53167">
    <property type="entry name" value="Purine and uridine phosphorylases"/>
    <property type="match status" value="1"/>
</dbReference>
<dbReference type="InterPro" id="IPR035994">
    <property type="entry name" value="Nucleoside_phosphorylase_sf"/>
</dbReference>
<evidence type="ECO:0000256" key="1">
    <source>
        <dbReference type="ARBA" id="ARBA00022737"/>
    </source>
</evidence>
<dbReference type="PANTHER" id="PTHR46082:SF11">
    <property type="entry name" value="AAA+ ATPASE DOMAIN-CONTAINING PROTEIN-RELATED"/>
    <property type="match status" value="1"/>
</dbReference>
<dbReference type="SMART" id="SM00248">
    <property type="entry name" value="ANK"/>
    <property type="match status" value="3"/>
</dbReference>
<dbReference type="Gene3D" id="3.40.50.300">
    <property type="entry name" value="P-loop containing nucleotide triphosphate hydrolases"/>
    <property type="match status" value="1"/>
</dbReference>
<evidence type="ECO:0000259" key="3">
    <source>
        <dbReference type="Pfam" id="PF01048"/>
    </source>
</evidence>
<dbReference type="InterPro" id="IPR053137">
    <property type="entry name" value="NLR-like"/>
</dbReference>
<name>A0AAE0X288_9PEZI</name>
<evidence type="ECO:0000313" key="6">
    <source>
        <dbReference type="Proteomes" id="UP001270362"/>
    </source>
</evidence>